<dbReference type="InterPro" id="IPR009057">
    <property type="entry name" value="Homeodomain-like_sf"/>
</dbReference>
<evidence type="ECO:0000313" key="4">
    <source>
        <dbReference type="EMBL" id="RRD05766.1"/>
    </source>
</evidence>
<dbReference type="PRINTS" id="PR00455">
    <property type="entry name" value="HTHTETR"/>
</dbReference>
<dbReference type="PANTHER" id="PTHR30055:SF146">
    <property type="entry name" value="HTH-TYPE TRANSCRIPTIONAL DUAL REGULATOR CECR"/>
    <property type="match status" value="1"/>
</dbReference>
<dbReference type="Pfam" id="PF00440">
    <property type="entry name" value="TetR_N"/>
    <property type="match status" value="1"/>
</dbReference>
<keyword evidence="1 2" id="KW-0238">DNA-binding</keyword>
<dbReference type="AlphaFoldDB" id="A0A3P1TA81"/>
<dbReference type="SUPFAM" id="SSF46689">
    <property type="entry name" value="Homeodomain-like"/>
    <property type="match status" value="1"/>
</dbReference>
<gene>
    <name evidence="4" type="ORF">EII34_06045</name>
</gene>
<protein>
    <submittedName>
        <fullName evidence="4">TetR/AcrR family transcriptional regulator</fullName>
    </submittedName>
</protein>
<reference evidence="4 5" key="1">
    <citation type="submission" date="2018-11" db="EMBL/GenBank/DDBJ databases">
        <title>Genomes From Bacteria Associated with the Canine Oral Cavity: a Test Case for Automated Genome-Based Taxonomic Assignment.</title>
        <authorList>
            <person name="Coil D.A."/>
            <person name="Jospin G."/>
            <person name="Darling A.E."/>
            <person name="Wallis C."/>
            <person name="Davis I.J."/>
            <person name="Harris S."/>
            <person name="Eisen J.A."/>
            <person name="Holcombe L.J."/>
            <person name="O'Flynn C."/>
        </authorList>
    </citation>
    <scope>NUCLEOTIDE SEQUENCE [LARGE SCALE GENOMIC DNA]</scope>
    <source>
        <strain evidence="4 5">OH887_COT-365</strain>
    </source>
</reference>
<evidence type="ECO:0000259" key="3">
    <source>
        <dbReference type="PROSITE" id="PS50977"/>
    </source>
</evidence>
<dbReference type="EMBL" id="RQZG01000005">
    <property type="protein sequence ID" value="RRD05766.1"/>
    <property type="molecule type" value="Genomic_DNA"/>
</dbReference>
<sequence length="201" mass="21677">MSTPRTRLSATERRESILDAAAVVFGEQGYVGARTDEIARRAGISQALVIRSFGSKEALFIATAERAVARVAATFRSTIANTNSQARIEPRLGEAYVRLAEDRGSLVTLLHLFTLGQDPTMGPIARESFLSIYRILRDEAGLSAARASAFLANGMLVSTLLGLQLPGQAEDSTVTELLRSAFHENYSLALAPAHSEVASRR</sequence>
<accession>A0A3P1TA81</accession>
<name>A0A3P1TA81_9ACTN</name>
<dbReference type="PANTHER" id="PTHR30055">
    <property type="entry name" value="HTH-TYPE TRANSCRIPTIONAL REGULATOR RUTR"/>
    <property type="match status" value="1"/>
</dbReference>
<dbReference type="OrthoDB" id="3729901at2"/>
<dbReference type="InterPro" id="IPR050109">
    <property type="entry name" value="HTH-type_TetR-like_transc_reg"/>
</dbReference>
<dbReference type="GO" id="GO:0000976">
    <property type="term" value="F:transcription cis-regulatory region binding"/>
    <property type="evidence" value="ECO:0007669"/>
    <property type="project" value="TreeGrafter"/>
</dbReference>
<evidence type="ECO:0000313" key="5">
    <source>
        <dbReference type="Proteomes" id="UP000280819"/>
    </source>
</evidence>
<feature type="domain" description="HTH tetR-type" evidence="3">
    <location>
        <begin position="11"/>
        <end position="71"/>
    </location>
</feature>
<dbReference type="Gene3D" id="1.10.357.10">
    <property type="entry name" value="Tetracycline Repressor, domain 2"/>
    <property type="match status" value="1"/>
</dbReference>
<dbReference type="GO" id="GO:0003700">
    <property type="term" value="F:DNA-binding transcription factor activity"/>
    <property type="evidence" value="ECO:0007669"/>
    <property type="project" value="TreeGrafter"/>
</dbReference>
<evidence type="ECO:0000256" key="1">
    <source>
        <dbReference type="ARBA" id="ARBA00023125"/>
    </source>
</evidence>
<feature type="DNA-binding region" description="H-T-H motif" evidence="2">
    <location>
        <begin position="34"/>
        <end position="53"/>
    </location>
</feature>
<dbReference type="PROSITE" id="PS50977">
    <property type="entry name" value="HTH_TETR_2"/>
    <property type="match status" value="1"/>
</dbReference>
<organism evidence="4 5">
    <name type="scientific">Arachnia propionica</name>
    <dbReference type="NCBI Taxonomy" id="1750"/>
    <lineage>
        <taxon>Bacteria</taxon>
        <taxon>Bacillati</taxon>
        <taxon>Actinomycetota</taxon>
        <taxon>Actinomycetes</taxon>
        <taxon>Propionibacteriales</taxon>
        <taxon>Propionibacteriaceae</taxon>
        <taxon>Arachnia</taxon>
    </lineage>
</organism>
<evidence type="ECO:0000256" key="2">
    <source>
        <dbReference type="PROSITE-ProRule" id="PRU00335"/>
    </source>
</evidence>
<dbReference type="Proteomes" id="UP000280819">
    <property type="component" value="Unassembled WGS sequence"/>
</dbReference>
<proteinExistence type="predicted"/>
<dbReference type="InterPro" id="IPR001647">
    <property type="entry name" value="HTH_TetR"/>
</dbReference>
<comment type="caution">
    <text evidence="4">The sequence shown here is derived from an EMBL/GenBank/DDBJ whole genome shotgun (WGS) entry which is preliminary data.</text>
</comment>